<sequence length="91" mass="10073">MGKRNHAAGYDSDPSTPMLYSCSTQYRIHTHGVFRGLQTEQLGPSVGKETQENQNQNQNQDQDQDQDLLQGNGTVLGTHLSTGVDRIDNNN</sequence>
<feature type="compositionally biased region" description="Polar residues" evidence="1">
    <location>
        <begin position="71"/>
        <end position="81"/>
    </location>
</feature>
<dbReference type="AlphaFoldDB" id="A0A4Z2I7K9"/>
<gene>
    <name evidence="3" type="primary">WT1_2</name>
    <name evidence="3" type="ORF">EYF80_015758</name>
</gene>
<protein>
    <submittedName>
        <fullName evidence="3">Wilms tumor</fullName>
    </submittedName>
</protein>
<dbReference type="InterPro" id="IPR000976">
    <property type="entry name" value="Wilms_tumour_N"/>
</dbReference>
<dbReference type="Proteomes" id="UP000314294">
    <property type="component" value="Unassembled WGS sequence"/>
</dbReference>
<feature type="region of interest" description="Disordered" evidence="1">
    <location>
        <begin position="35"/>
        <end position="91"/>
    </location>
</feature>
<comment type="caution">
    <text evidence="3">The sequence shown here is derived from an EMBL/GenBank/DDBJ whole genome shotgun (WGS) entry which is preliminary data.</text>
</comment>
<dbReference type="GO" id="GO:0006355">
    <property type="term" value="P:regulation of DNA-templated transcription"/>
    <property type="evidence" value="ECO:0007669"/>
    <property type="project" value="InterPro"/>
</dbReference>
<dbReference type="GO" id="GO:0005634">
    <property type="term" value="C:nucleus"/>
    <property type="evidence" value="ECO:0007669"/>
    <property type="project" value="UniProtKB-SubCell"/>
</dbReference>
<dbReference type="GO" id="GO:0003677">
    <property type="term" value="F:DNA binding"/>
    <property type="evidence" value="ECO:0007669"/>
    <property type="project" value="UniProtKB-KW"/>
</dbReference>
<organism evidence="3 4">
    <name type="scientific">Liparis tanakae</name>
    <name type="common">Tanaka's snailfish</name>
    <dbReference type="NCBI Taxonomy" id="230148"/>
    <lineage>
        <taxon>Eukaryota</taxon>
        <taxon>Metazoa</taxon>
        <taxon>Chordata</taxon>
        <taxon>Craniata</taxon>
        <taxon>Vertebrata</taxon>
        <taxon>Euteleostomi</taxon>
        <taxon>Actinopterygii</taxon>
        <taxon>Neopterygii</taxon>
        <taxon>Teleostei</taxon>
        <taxon>Neoteleostei</taxon>
        <taxon>Acanthomorphata</taxon>
        <taxon>Eupercaria</taxon>
        <taxon>Perciformes</taxon>
        <taxon>Cottioidei</taxon>
        <taxon>Cottales</taxon>
        <taxon>Liparidae</taxon>
        <taxon>Liparis</taxon>
    </lineage>
</organism>
<evidence type="ECO:0000256" key="1">
    <source>
        <dbReference type="SAM" id="MobiDB-lite"/>
    </source>
</evidence>
<keyword evidence="4" id="KW-1185">Reference proteome</keyword>
<evidence type="ECO:0000313" key="3">
    <source>
        <dbReference type="EMBL" id="TNN73938.1"/>
    </source>
</evidence>
<reference evidence="3 4" key="1">
    <citation type="submission" date="2019-03" db="EMBL/GenBank/DDBJ databases">
        <title>First draft genome of Liparis tanakae, snailfish: a comprehensive survey of snailfish specific genes.</title>
        <authorList>
            <person name="Kim W."/>
            <person name="Song I."/>
            <person name="Jeong J.-H."/>
            <person name="Kim D."/>
            <person name="Kim S."/>
            <person name="Ryu S."/>
            <person name="Song J.Y."/>
            <person name="Lee S.K."/>
        </authorList>
    </citation>
    <scope>NUCLEOTIDE SEQUENCE [LARGE SCALE GENOMIC DNA]</scope>
    <source>
        <tissue evidence="3">Muscle</tissue>
    </source>
</reference>
<accession>A0A4Z2I7K9</accession>
<dbReference type="GO" id="GO:0005737">
    <property type="term" value="C:cytoplasm"/>
    <property type="evidence" value="ECO:0007669"/>
    <property type="project" value="UniProtKB-SubCell"/>
</dbReference>
<feature type="domain" description="Wilm's tumour protein N-terminal" evidence="2">
    <location>
        <begin position="4"/>
        <end position="48"/>
    </location>
</feature>
<evidence type="ECO:0000259" key="2">
    <source>
        <dbReference type="Pfam" id="PF02165"/>
    </source>
</evidence>
<dbReference type="EMBL" id="SRLO01000119">
    <property type="protein sequence ID" value="TNN73938.1"/>
    <property type="molecule type" value="Genomic_DNA"/>
</dbReference>
<name>A0A4Z2I7K9_9TELE</name>
<feature type="region of interest" description="Disordered" evidence="1">
    <location>
        <begin position="1"/>
        <end position="20"/>
    </location>
</feature>
<proteinExistence type="predicted"/>
<evidence type="ECO:0000313" key="4">
    <source>
        <dbReference type="Proteomes" id="UP000314294"/>
    </source>
</evidence>
<dbReference type="Pfam" id="PF02165">
    <property type="entry name" value="WT1"/>
    <property type="match status" value="1"/>
</dbReference>